<dbReference type="PROSITE" id="PS51755">
    <property type="entry name" value="OMPR_PHOB"/>
    <property type="match status" value="1"/>
</dbReference>
<dbReference type="PANTHER" id="PTHR48111">
    <property type="entry name" value="REGULATOR OF RPOS"/>
    <property type="match status" value="1"/>
</dbReference>
<evidence type="ECO:0000256" key="2">
    <source>
        <dbReference type="ARBA" id="ARBA00023015"/>
    </source>
</evidence>
<evidence type="ECO:0000256" key="1">
    <source>
        <dbReference type="ARBA" id="ARBA00018672"/>
    </source>
</evidence>
<dbReference type="GO" id="GO:0032993">
    <property type="term" value="C:protein-DNA complex"/>
    <property type="evidence" value="ECO:0007669"/>
    <property type="project" value="TreeGrafter"/>
</dbReference>
<evidence type="ECO:0000256" key="4">
    <source>
        <dbReference type="ARBA" id="ARBA00023163"/>
    </source>
</evidence>
<evidence type="ECO:0000256" key="3">
    <source>
        <dbReference type="ARBA" id="ARBA00023125"/>
    </source>
</evidence>
<dbReference type="GO" id="GO:0000976">
    <property type="term" value="F:transcription cis-regulatory region binding"/>
    <property type="evidence" value="ECO:0007669"/>
    <property type="project" value="TreeGrafter"/>
</dbReference>
<dbReference type="GO" id="GO:0000156">
    <property type="term" value="F:phosphorelay response regulator activity"/>
    <property type="evidence" value="ECO:0007669"/>
    <property type="project" value="TreeGrafter"/>
</dbReference>
<organism evidence="10 11">
    <name type="scientific">Paraclostridium sordellii</name>
    <name type="common">Clostridium sordellii</name>
    <dbReference type="NCBI Taxonomy" id="1505"/>
    <lineage>
        <taxon>Bacteria</taxon>
        <taxon>Bacillati</taxon>
        <taxon>Bacillota</taxon>
        <taxon>Clostridia</taxon>
        <taxon>Peptostreptococcales</taxon>
        <taxon>Peptostreptococcaceae</taxon>
        <taxon>Paraclostridium</taxon>
    </lineage>
</organism>
<dbReference type="PANTHER" id="PTHR48111:SF2">
    <property type="entry name" value="RESPONSE REGULATOR SAER"/>
    <property type="match status" value="1"/>
</dbReference>
<dbReference type="InterPro" id="IPR001789">
    <property type="entry name" value="Sig_transdc_resp-reg_receiver"/>
</dbReference>
<comment type="function">
    <text evidence="5">May play the central regulatory role in sporulation. It may be an element of the effector pathway responsible for the activation of sporulation genes in response to nutritional stress. Spo0A may act in concert with spo0H (a sigma factor) to control the expression of some genes that are critical to the sporulation process.</text>
</comment>
<proteinExistence type="predicted"/>
<protein>
    <recommendedName>
        <fullName evidence="1">Stage 0 sporulation protein A homolog</fullName>
    </recommendedName>
</protein>
<name>A0A0C7G7C6_PARSO</name>
<dbReference type="InterPro" id="IPR036388">
    <property type="entry name" value="WH-like_DNA-bd_sf"/>
</dbReference>
<dbReference type="Gene3D" id="6.10.250.690">
    <property type="match status" value="1"/>
</dbReference>
<dbReference type="CDD" id="cd00383">
    <property type="entry name" value="trans_reg_C"/>
    <property type="match status" value="1"/>
</dbReference>
<evidence type="ECO:0000313" key="10">
    <source>
        <dbReference type="EMBL" id="CEQ03535.1"/>
    </source>
</evidence>
<feature type="domain" description="OmpR/PhoB-type" evidence="9">
    <location>
        <begin position="125"/>
        <end position="221"/>
    </location>
</feature>
<sequence length="221" mass="25699">MECAEILVIDDEIEICNLIKNALKKQGHIVTVRNNAIDINEEDLIKFDLILLDVMMPGIDGFTLCKNIRDEVDCPIIFITAKTMEEDILEGFSTGGDDYIKKPFSIIELRARVEAHLRREHREKHQILSTNGLKFNLKSKEIYFNDYKITLTKGEYAICEYLAKHRGQVFSLEQIFIEVYGYEKDSDNSCIREHIKNIRAKITKHIESPIETVWGIGYKWK</sequence>
<accession>A0A0C7G7C6</accession>
<dbReference type="InterPro" id="IPR039420">
    <property type="entry name" value="WalR-like"/>
</dbReference>
<keyword evidence="2" id="KW-0805">Transcription regulation</keyword>
<evidence type="ECO:0000259" key="9">
    <source>
        <dbReference type="PROSITE" id="PS51755"/>
    </source>
</evidence>
<dbReference type="Gene3D" id="3.40.50.2300">
    <property type="match status" value="1"/>
</dbReference>
<dbReference type="Gene3D" id="1.10.10.10">
    <property type="entry name" value="Winged helix-like DNA-binding domain superfamily/Winged helix DNA-binding domain"/>
    <property type="match status" value="1"/>
</dbReference>
<evidence type="ECO:0000256" key="7">
    <source>
        <dbReference type="PROSITE-ProRule" id="PRU01091"/>
    </source>
</evidence>
<dbReference type="Pfam" id="PF00486">
    <property type="entry name" value="Trans_reg_C"/>
    <property type="match status" value="1"/>
</dbReference>
<evidence type="ECO:0000259" key="8">
    <source>
        <dbReference type="PROSITE" id="PS50110"/>
    </source>
</evidence>
<dbReference type="AlphaFoldDB" id="A0A0C7G7C6"/>
<keyword evidence="6" id="KW-0597">Phosphoprotein</keyword>
<dbReference type="CDD" id="cd17574">
    <property type="entry name" value="REC_OmpR"/>
    <property type="match status" value="1"/>
</dbReference>
<dbReference type="PROSITE" id="PS50110">
    <property type="entry name" value="RESPONSE_REGULATORY"/>
    <property type="match status" value="1"/>
</dbReference>
<evidence type="ECO:0000313" key="11">
    <source>
        <dbReference type="Proteomes" id="UP000049127"/>
    </source>
</evidence>
<feature type="modified residue" description="4-aspartylphosphate" evidence="6">
    <location>
        <position position="53"/>
    </location>
</feature>
<feature type="DNA-binding region" description="OmpR/PhoB-type" evidence="7">
    <location>
        <begin position="125"/>
        <end position="221"/>
    </location>
</feature>
<dbReference type="EMBL" id="CEKZ01000003">
    <property type="protein sequence ID" value="CEQ03535.1"/>
    <property type="molecule type" value="Genomic_DNA"/>
</dbReference>
<dbReference type="SUPFAM" id="SSF52172">
    <property type="entry name" value="CheY-like"/>
    <property type="match status" value="1"/>
</dbReference>
<dbReference type="SMART" id="SM00862">
    <property type="entry name" value="Trans_reg_C"/>
    <property type="match status" value="1"/>
</dbReference>
<evidence type="ECO:0000256" key="5">
    <source>
        <dbReference type="ARBA" id="ARBA00024867"/>
    </source>
</evidence>
<reference evidence="10 11" key="1">
    <citation type="submission" date="2015-01" db="EMBL/GenBank/DDBJ databases">
        <authorList>
            <person name="Aslett A.Martin."/>
            <person name="De Silva Nishadi"/>
        </authorList>
    </citation>
    <scope>NUCLEOTIDE SEQUENCE [LARGE SCALE GENOMIC DNA]</scope>
    <source>
        <strain evidence="10 11">R28058</strain>
    </source>
</reference>
<dbReference type="Proteomes" id="UP000049127">
    <property type="component" value="Unassembled WGS sequence"/>
</dbReference>
<dbReference type="InterPro" id="IPR001867">
    <property type="entry name" value="OmpR/PhoB-type_DNA-bd"/>
</dbReference>
<dbReference type="GO" id="GO:0005829">
    <property type="term" value="C:cytosol"/>
    <property type="evidence" value="ECO:0007669"/>
    <property type="project" value="TreeGrafter"/>
</dbReference>
<dbReference type="Pfam" id="PF00072">
    <property type="entry name" value="Response_reg"/>
    <property type="match status" value="1"/>
</dbReference>
<keyword evidence="3 7" id="KW-0238">DNA-binding</keyword>
<gene>
    <name evidence="10" type="primary">walR</name>
    <name evidence="10" type="ORF">R28058_12681</name>
</gene>
<dbReference type="OrthoDB" id="9790442at2"/>
<dbReference type="GO" id="GO:0006355">
    <property type="term" value="P:regulation of DNA-templated transcription"/>
    <property type="evidence" value="ECO:0007669"/>
    <property type="project" value="InterPro"/>
</dbReference>
<keyword evidence="4" id="KW-0804">Transcription</keyword>
<evidence type="ECO:0000256" key="6">
    <source>
        <dbReference type="PROSITE-ProRule" id="PRU00169"/>
    </source>
</evidence>
<dbReference type="InterPro" id="IPR011006">
    <property type="entry name" value="CheY-like_superfamily"/>
</dbReference>
<dbReference type="RefSeq" id="WP_055341840.1">
    <property type="nucleotide sequence ID" value="NZ_CDNI01000003.1"/>
</dbReference>
<feature type="domain" description="Response regulatory" evidence="8">
    <location>
        <begin position="5"/>
        <end position="117"/>
    </location>
</feature>
<dbReference type="SMART" id="SM00448">
    <property type="entry name" value="REC"/>
    <property type="match status" value="1"/>
</dbReference>